<name>A0A3M6TB58_POCDA</name>
<keyword evidence="3" id="KW-1185">Reference proteome</keyword>
<sequence>MFCGLKLSCCWLVCCVLVVLQVQFTSGQLAHNFYAGRSIVSDSAFNKEPLKAEVKEVKELADIPLEKKARSSNEKPFYQLFNTLKTRRAPVLE</sequence>
<evidence type="ECO:0000313" key="2">
    <source>
        <dbReference type="EMBL" id="RMX38538.1"/>
    </source>
</evidence>
<gene>
    <name evidence="2" type="ORF">pdam_00010240</name>
</gene>
<reference evidence="2 3" key="1">
    <citation type="journal article" date="2018" name="Sci. Rep.">
        <title>Comparative analysis of the Pocillopora damicornis genome highlights role of immune system in coral evolution.</title>
        <authorList>
            <person name="Cunning R."/>
            <person name="Bay R.A."/>
            <person name="Gillette P."/>
            <person name="Baker A.C."/>
            <person name="Traylor-Knowles N."/>
        </authorList>
    </citation>
    <scope>NUCLEOTIDE SEQUENCE [LARGE SCALE GENOMIC DNA]</scope>
    <source>
        <strain evidence="2">RSMAS</strain>
        <tissue evidence="2">Whole animal</tissue>
    </source>
</reference>
<evidence type="ECO:0000313" key="3">
    <source>
        <dbReference type="Proteomes" id="UP000275408"/>
    </source>
</evidence>
<feature type="chain" id="PRO_5018117830" evidence="1">
    <location>
        <begin position="28"/>
        <end position="93"/>
    </location>
</feature>
<proteinExistence type="predicted"/>
<dbReference type="AlphaFoldDB" id="A0A3M6TB58"/>
<dbReference type="Proteomes" id="UP000275408">
    <property type="component" value="Unassembled WGS sequence"/>
</dbReference>
<comment type="caution">
    <text evidence="2">The sequence shown here is derived from an EMBL/GenBank/DDBJ whole genome shotgun (WGS) entry which is preliminary data.</text>
</comment>
<organism evidence="2 3">
    <name type="scientific">Pocillopora damicornis</name>
    <name type="common">Cauliflower coral</name>
    <name type="synonym">Millepora damicornis</name>
    <dbReference type="NCBI Taxonomy" id="46731"/>
    <lineage>
        <taxon>Eukaryota</taxon>
        <taxon>Metazoa</taxon>
        <taxon>Cnidaria</taxon>
        <taxon>Anthozoa</taxon>
        <taxon>Hexacorallia</taxon>
        <taxon>Scleractinia</taxon>
        <taxon>Astrocoeniina</taxon>
        <taxon>Pocilloporidae</taxon>
        <taxon>Pocillopora</taxon>
    </lineage>
</organism>
<feature type="signal peptide" evidence="1">
    <location>
        <begin position="1"/>
        <end position="27"/>
    </location>
</feature>
<accession>A0A3M6TB58</accession>
<protein>
    <submittedName>
        <fullName evidence="2">Uncharacterized protein</fullName>
    </submittedName>
</protein>
<dbReference type="EMBL" id="RCHS01003989">
    <property type="protein sequence ID" value="RMX38538.1"/>
    <property type="molecule type" value="Genomic_DNA"/>
</dbReference>
<keyword evidence="1" id="KW-0732">Signal</keyword>
<evidence type="ECO:0000256" key="1">
    <source>
        <dbReference type="SAM" id="SignalP"/>
    </source>
</evidence>